<comment type="caution">
    <text evidence="1">The sequence shown here is derived from an EMBL/GenBank/DDBJ whole genome shotgun (WGS) entry which is preliminary data.</text>
</comment>
<keyword evidence="2" id="KW-1185">Reference proteome</keyword>
<accession>A0ABP8YE16</accession>
<dbReference type="EMBL" id="BAABKN010000005">
    <property type="protein sequence ID" value="GAA4726567.1"/>
    <property type="molecule type" value="Genomic_DNA"/>
</dbReference>
<proteinExistence type="predicted"/>
<reference evidence="2" key="1">
    <citation type="journal article" date="2019" name="Int. J. Syst. Evol. Microbiol.">
        <title>The Global Catalogue of Microorganisms (GCM) 10K type strain sequencing project: providing services to taxonomists for standard genome sequencing and annotation.</title>
        <authorList>
            <consortium name="The Broad Institute Genomics Platform"/>
            <consortium name="The Broad Institute Genome Sequencing Center for Infectious Disease"/>
            <person name="Wu L."/>
            <person name="Ma J."/>
        </authorList>
    </citation>
    <scope>NUCLEOTIDE SEQUENCE [LARGE SCALE GENOMIC DNA]</scope>
    <source>
        <strain evidence="2">JCM 18532</strain>
    </source>
</reference>
<evidence type="ECO:0000313" key="2">
    <source>
        <dbReference type="Proteomes" id="UP001499882"/>
    </source>
</evidence>
<name>A0ABP8YE16_9ACTN</name>
<organism evidence="1 2">
    <name type="scientific">Nocardioides endophyticus</name>
    <dbReference type="NCBI Taxonomy" id="1353775"/>
    <lineage>
        <taxon>Bacteria</taxon>
        <taxon>Bacillati</taxon>
        <taxon>Actinomycetota</taxon>
        <taxon>Actinomycetes</taxon>
        <taxon>Propionibacteriales</taxon>
        <taxon>Nocardioidaceae</taxon>
        <taxon>Nocardioides</taxon>
    </lineage>
</organism>
<evidence type="ECO:0000313" key="1">
    <source>
        <dbReference type="EMBL" id="GAA4726567.1"/>
    </source>
</evidence>
<protein>
    <submittedName>
        <fullName evidence="1">Uncharacterized protein</fullName>
    </submittedName>
</protein>
<sequence length="62" mass="6884">MHPESVASPSRLLCLVGYHVPAKKFRREYNDEGQVAALVCPRCGKRKDPGSGAAWNTPIDFR</sequence>
<gene>
    <name evidence="1" type="ORF">GCM10023350_06650</name>
</gene>
<dbReference type="Proteomes" id="UP001499882">
    <property type="component" value="Unassembled WGS sequence"/>
</dbReference>